<evidence type="ECO:0000313" key="2">
    <source>
        <dbReference type="Proteomes" id="UP000580250"/>
    </source>
</evidence>
<sequence>MKTGLSKLFELQPDPYDNTQSKFLRICLVCLFNFIELCLSQFLRESQRIL</sequence>
<dbReference type="AlphaFoldDB" id="A0A6V7WXQ0"/>
<name>A0A6V7WXQ0_MELEN</name>
<dbReference type="OrthoDB" id="329139at2759"/>
<reference evidence="1 2" key="1">
    <citation type="submission" date="2020-08" db="EMBL/GenBank/DDBJ databases">
        <authorList>
            <person name="Koutsovoulos G."/>
            <person name="Danchin GJ E."/>
        </authorList>
    </citation>
    <scope>NUCLEOTIDE SEQUENCE [LARGE SCALE GENOMIC DNA]</scope>
</reference>
<evidence type="ECO:0000313" key="1">
    <source>
        <dbReference type="EMBL" id="CAD2191784.1"/>
    </source>
</evidence>
<comment type="caution">
    <text evidence="1">The sequence shown here is derived from an EMBL/GenBank/DDBJ whole genome shotgun (WGS) entry which is preliminary data.</text>
</comment>
<organism evidence="1 2">
    <name type="scientific">Meloidogyne enterolobii</name>
    <name type="common">Root-knot nematode worm</name>
    <name type="synonym">Meloidogyne mayaguensis</name>
    <dbReference type="NCBI Taxonomy" id="390850"/>
    <lineage>
        <taxon>Eukaryota</taxon>
        <taxon>Metazoa</taxon>
        <taxon>Ecdysozoa</taxon>
        <taxon>Nematoda</taxon>
        <taxon>Chromadorea</taxon>
        <taxon>Rhabditida</taxon>
        <taxon>Tylenchina</taxon>
        <taxon>Tylenchomorpha</taxon>
        <taxon>Tylenchoidea</taxon>
        <taxon>Meloidogynidae</taxon>
        <taxon>Meloidogyninae</taxon>
        <taxon>Meloidogyne</taxon>
    </lineage>
</organism>
<proteinExistence type="predicted"/>
<protein>
    <submittedName>
        <fullName evidence="1">Uncharacterized protein</fullName>
    </submittedName>
</protein>
<gene>
    <name evidence="1" type="ORF">MENT_LOCUS44638</name>
</gene>
<dbReference type="Proteomes" id="UP000580250">
    <property type="component" value="Unassembled WGS sequence"/>
</dbReference>
<accession>A0A6V7WXQ0</accession>
<dbReference type="EMBL" id="CAJEWN010000900">
    <property type="protein sequence ID" value="CAD2191784.1"/>
    <property type="molecule type" value="Genomic_DNA"/>
</dbReference>